<dbReference type="PIRSF" id="PIRSF002825">
    <property type="entry name" value="CfbpA"/>
    <property type="match status" value="1"/>
</dbReference>
<dbReference type="PANTHER" id="PTHR30006:SF2">
    <property type="entry name" value="ABC TRANSPORTER SUBSTRATE-BINDING PROTEIN"/>
    <property type="match status" value="1"/>
</dbReference>
<evidence type="ECO:0000256" key="1">
    <source>
        <dbReference type="ARBA" id="ARBA00022729"/>
    </source>
</evidence>
<dbReference type="CDD" id="cd13544">
    <property type="entry name" value="PBP2_Fbp_like_1"/>
    <property type="match status" value="1"/>
</dbReference>
<dbReference type="InterPro" id="IPR001188">
    <property type="entry name" value="Sperm_putr-bd"/>
</dbReference>
<dbReference type="PROSITE" id="PS51257">
    <property type="entry name" value="PROKAR_LIPOPROTEIN"/>
    <property type="match status" value="1"/>
</dbReference>
<organism evidence="2 3">
    <name type="scientific">Clostridium tetani</name>
    <dbReference type="NCBI Taxonomy" id="1513"/>
    <lineage>
        <taxon>Bacteria</taxon>
        <taxon>Bacillati</taxon>
        <taxon>Bacillota</taxon>
        <taxon>Clostridia</taxon>
        <taxon>Eubacteriales</taxon>
        <taxon>Clostridiaceae</taxon>
        <taxon>Clostridium</taxon>
    </lineage>
</organism>
<dbReference type="InterPro" id="IPR026045">
    <property type="entry name" value="Ferric-bd"/>
</dbReference>
<dbReference type="GO" id="GO:0030288">
    <property type="term" value="C:outer membrane-bounded periplasmic space"/>
    <property type="evidence" value="ECO:0007669"/>
    <property type="project" value="TreeGrafter"/>
</dbReference>
<protein>
    <submittedName>
        <fullName evidence="2">Iron ABC transporter substrate-binding protein</fullName>
    </submittedName>
</protein>
<dbReference type="PRINTS" id="PR00909">
    <property type="entry name" value="SPERMDNBNDNG"/>
</dbReference>
<proteinExistence type="predicted"/>
<dbReference type="SUPFAM" id="SSF53850">
    <property type="entry name" value="Periplasmic binding protein-like II"/>
    <property type="match status" value="1"/>
</dbReference>
<dbReference type="EMBL" id="QMAP01000006">
    <property type="protein sequence ID" value="RXI48648.1"/>
    <property type="molecule type" value="Genomic_DNA"/>
</dbReference>
<dbReference type="Pfam" id="PF13343">
    <property type="entry name" value="SBP_bac_6"/>
    <property type="match status" value="1"/>
</dbReference>
<gene>
    <name evidence="2" type="ORF">DP130_07930</name>
</gene>
<comment type="caution">
    <text evidence="2">The sequence shown here is derived from an EMBL/GenBank/DDBJ whole genome shotgun (WGS) entry which is preliminary data.</text>
</comment>
<dbReference type="Gene3D" id="3.40.190.10">
    <property type="entry name" value="Periplasmic binding protein-like II"/>
    <property type="match status" value="2"/>
</dbReference>
<evidence type="ECO:0000313" key="3">
    <source>
        <dbReference type="Proteomes" id="UP000290921"/>
    </source>
</evidence>
<dbReference type="GO" id="GO:0015846">
    <property type="term" value="P:polyamine transport"/>
    <property type="evidence" value="ECO:0007669"/>
    <property type="project" value="InterPro"/>
</dbReference>
<dbReference type="GO" id="GO:0015888">
    <property type="term" value="P:thiamine transport"/>
    <property type="evidence" value="ECO:0007669"/>
    <property type="project" value="TreeGrafter"/>
</dbReference>
<keyword evidence="1" id="KW-0732">Signal</keyword>
<reference evidence="2 3" key="1">
    <citation type="submission" date="2018-06" db="EMBL/GenBank/DDBJ databases">
        <title>Genome conservation of Clostridium tetani.</title>
        <authorList>
            <person name="Bruggemann H."/>
            <person name="Popoff M.R."/>
        </authorList>
    </citation>
    <scope>NUCLEOTIDE SEQUENCE [LARGE SCALE GENOMIC DNA]</scope>
    <source>
        <strain evidence="2 3">2017.061</strain>
    </source>
</reference>
<dbReference type="AlphaFoldDB" id="A0A4Q0VDK7"/>
<evidence type="ECO:0000313" key="2">
    <source>
        <dbReference type="EMBL" id="RXI48648.1"/>
    </source>
</evidence>
<dbReference type="GO" id="GO:0030976">
    <property type="term" value="F:thiamine pyrophosphate binding"/>
    <property type="evidence" value="ECO:0007669"/>
    <property type="project" value="TreeGrafter"/>
</dbReference>
<sequence>MLKLRIRRELYMLKIKKIIGLALASAITLTSFVGCSNGAGNQKGKDNGQNLTIYCGLMEDYMVVAVKEFEKETGIKVDAVRMSSGEIMGRIKAEKENPKASVWFGGPADGFIQAKKDGLLEKYESPSAKEIPDQFKDKEGYWTGLYKGYLGFVSNKKLLAEKGVQAPQSWEDLLKPEFKGQIVTANPGSSGTAYTFLATVVQVMGEEKGLDYMKKLNGQIKSYQKSGTAPGRMVGQGEAMVGITFLHDAIKYREEGMKDIVLSTPKEGTGYEIGGVGLLKGAPNQEVAKKFIDWCLTAKAQELGQTVGSYQFLTHPSAKPPQQAAELNDTKLIEYDLDWAGSHKSELIEKWNNAIK</sequence>
<accession>A0A4Q0VDK7</accession>
<dbReference type="GO" id="GO:0030975">
    <property type="term" value="F:thiamine binding"/>
    <property type="evidence" value="ECO:0007669"/>
    <property type="project" value="TreeGrafter"/>
</dbReference>
<dbReference type="PANTHER" id="PTHR30006">
    <property type="entry name" value="THIAMINE-BINDING PERIPLASMIC PROTEIN-RELATED"/>
    <property type="match status" value="1"/>
</dbReference>
<dbReference type="GO" id="GO:0019808">
    <property type="term" value="F:polyamine binding"/>
    <property type="evidence" value="ECO:0007669"/>
    <property type="project" value="InterPro"/>
</dbReference>
<dbReference type="Proteomes" id="UP000290921">
    <property type="component" value="Unassembled WGS sequence"/>
</dbReference>
<name>A0A4Q0VDK7_CLOTA</name>